<keyword evidence="3" id="KW-1185">Reference proteome</keyword>
<evidence type="ECO:0000313" key="2">
    <source>
        <dbReference type="EMBL" id="QEG24571.1"/>
    </source>
</evidence>
<dbReference type="InterPro" id="IPR025714">
    <property type="entry name" value="Methyltranfer_dom"/>
</dbReference>
<reference evidence="2 3" key="1">
    <citation type="submission" date="2019-08" db="EMBL/GenBank/DDBJ databases">
        <title>Deep-cultivation of Planctomycetes and their phenomic and genomic characterization uncovers novel biology.</title>
        <authorList>
            <person name="Wiegand S."/>
            <person name="Jogler M."/>
            <person name="Boedeker C."/>
            <person name="Pinto D."/>
            <person name="Vollmers J."/>
            <person name="Rivas-Marin E."/>
            <person name="Kohn T."/>
            <person name="Peeters S.H."/>
            <person name="Heuer A."/>
            <person name="Rast P."/>
            <person name="Oberbeckmann S."/>
            <person name="Bunk B."/>
            <person name="Jeske O."/>
            <person name="Meyerdierks A."/>
            <person name="Storesund J.E."/>
            <person name="Kallscheuer N."/>
            <person name="Luecker S."/>
            <person name="Lage O.M."/>
            <person name="Pohl T."/>
            <person name="Merkel B.J."/>
            <person name="Hornburger P."/>
            <person name="Mueller R.-W."/>
            <person name="Bruemmer F."/>
            <person name="Labrenz M."/>
            <person name="Spormann A.M."/>
            <person name="Op den Camp H."/>
            <person name="Overmann J."/>
            <person name="Amann R."/>
            <person name="Jetten M.S.M."/>
            <person name="Mascher T."/>
            <person name="Medema M.H."/>
            <person name="Devos D.P."/>
            <person name="Kaster A.-K."/>
            <person name="Ovreas L."/>
            <person name="Rohde M."/>
            <person name="Galperin M.Y."/>
            <person name="Jogler C."/>
        </authorList>
    </citation>
    <scope>NUCLEOTIDE SEQUENCE [LARGE SCALE GENOMIC DNA]</scope>
    <source>
        <strain evidence="2 3">FC18</strain>
    </source>
</reference>
<protein>
    <submittedName>
        <fullName evidence="2">Ubiquinone/menaquinone biosynthesis methyltransferase</fullName>
    </submittedName>
</protein>
<dbReference type="Gene3D" id="1.10.10.10">
    <property type="entry name" value="Winged helix-like DNA-binding domain superfamily/Winged helix DNA-binding domain"/>
    <property type="match status" value="1"/>
</dbReference>
<dbReference type="KEGG" id="mff:MFFC18_44920"/>
<dbReference type="GO" id="GO:0032259">
    <property type="term" value="P:methylation"/>
    <property type="evidence" value="ECO:0007669"/>
    <property type="project" value="UniProtKB-KW"/>
</dbReference>
<dbReference type="PANTHER" id="PTHR45128:SF1">
    <property type="entry name" value="S-ADENOSYLMETHIONINE-DEPENDENT METHYLTRANSFERASE RV2258C"/>
    <property type="match status" value="1"/>
</dbReference>
<evidence type="ECO:0000313" key="3">
    <source>
        <dbReference type="Proteomes" id="UP000322214"/>
    </source>
</evidence>
<dbReference type="SUPFAM" id="SSF53335">
    <property type="entry name" value="S-adenosyl-L-methionine-dependent methyltransferases"/>
    <property type="match status" value="1"/>
</dbReference>
<dbReference type="InterPro" id="IPR053173">
    <property type="entry name" value="SAM-binding_MTase"/>
</dbReference>
<dbReference type="SUPFAM" id="SSF46785">
    <property type="entry name" value="Winged helix' DNA-binding domain"/>
    <property type="match status" value="1"/>
</dbReference>
<dbReference type="RefSeq" id="WP_075083862.1">
    <property type="nucleotide sequence ID" value="NZ_CP042912.1"/>
</dbReference>
<gene>
    <name evidence="2" type="ORF">MFFC18_44920</name>
</gene>
<dbReference type="CDD" id="cd02440">
    <property type="entry name" value="AdoMet_MTases"/>
    <property type="match status" value="1"/>
</dbReference>
<dbReference type="GO" id="GO:0008168">
    <property type="term" value="F:methyltransferase activity"/>
    <property type="evidence" value="ECO:0007669"/>
    <property type="project" value="UniProtKB-KW"/>
</dbReference>
<dbReference type="InterPro" id="IPR036388">
    <property type="entry name" value="WH-like_DNA-bd_sf"/>
</dbReference>
<dbReference type="AlphaFoldDB" id="A0A5B9PQ20"/>
<dbReference type="PANTHER" id="PTHR45128">
    <property type="entry name" value="METHYLTRANSFERASE TYPE 11"/>
    <property type="match status" value="1"/>
</dbReference>
<dbReference type="InterPro" id="IPR036390">
    <property type="entry name" value="WH_DNA-bd_sf"/>
</dbReference>
<name>A0A5B9PQ20_9BACT</name>
<dbReference type="STRING" id="980251.GCA_001642875_01077"/>
<sequence>MSDFQDRTIQELYKLKRRGAQWHAVLAAGEVGIFGALDSGQKTVAQLAEMLSLNEEAVRRLMNVLLQTEMVEQYGEDFALTTLGGLIPASLRNFGAPSWERLVDHLKTGEGIDDSTWDVELDAREWTMTPAAINAMKCLDIGSTRKGIRILDLGCGSGVFGVAMAHRDPTSRITFLDTASQLKRAKETLDSVGIEAEIKWAECDPATELQLFEAGEPFDLIVVANRVHRMDVIAQEAMYMKLHSLLKPEGEMAIIDVFAGQEAGQEDVAIFDLESGLRAGGKVCDALRIEYSLKASGFRQVQFAWLPCEPHLYGLMLATR</sequence>
<proteinExistence type="predicted"/>
<feature type="domain" description="Methyltransferase" evidence="1">
    <location>
        <begin position="146"/>
        <end position="258"/>
    </location>
</feature>
<dbReference type="Gene3D" id="3.40.50.150">
    <property type="entry name" value="Vaccinia Virus protein VP39"/>
    <property type="match status" value="1"/>
</dbReference>
<dbReference type="InterPro" id="IPR029063">
    <property type="entry name" value="SAM-dependent_MTases_sf"/>
</dbReference>
<dbReference type="EMBL" id="CP042912">
    <property type="protein sequence ID" value="QEG24571.1"/>
    <property type="molecule type" value="Genomic_DNA"/>
</dbReference>
<keyword evidence="2" id="KW-0489">Methyltransferase</keyword>
<dbReference type="Proteomes" id="UP000322214">
    <property type="component" value="Chromosome"/>
</dbReference>
<keyword evidence="2" id="KW-0808">Transferase</keyword>
<evidence type="ECO:0000259" key="1">
    <source>
        <dbReference type="Pfam" id="PF13847"/>
    </source>
</evidence>
<organism evidence="2 3">
    <name type="scientific">Mariniblastus fucicola</name>
    <dbReference type="NCBI Taxonomy" id="980251"/>
    <lineage>
        <taxon>Bacteria</taxon>
        <taxon>Pseudomonadati</taxon>
        <taxon>Planctomycetota</taxon>
        <taxon>Planctomycetia</taxon>
        <taxon>Pirellulales</taxon>
        <taxon>Pirellulaceae</taxon>
        <taxon>Mariniblastus</taxon>
    </lineage>
</organism>
<dbReference type="Pfam" id="PF13847">
    <property type="entry name" value="Methyltransf_31"/>
    <property type="match status" value="1"/>
</dbReference>
<keyword evidence="2" id="KW-0830">Ubiquinone</keyword>
<accession>A0A5B9PQ20</accession>